<dbReference type="InterPro" id="IPR020635">
    <property type="entry name" value="Tyr_kinase_cat_dom"/>
</dbReference>
<dbReference type="OrthoDB" id="3248549at2759"/>
<reference evidence="3" key="1">
    <citation type="journal article" date="2014" name="Proc. Natl. Acad. Sci. U.S.A.">
        <title>Extensive sampling of basidiomycete genomes demonstrates inadequacy of the white-rot/brown-rot paradigm for wood decay fungi.</title>
        <authorList>
            <person name="Riley R."/>
            <person name="Salamov A.A."/>
            <person name="Brown D.W."/>
            <person name="Nagy L.G."/>
            <person name="Floudas D."/>
            <person name="Held B.W."/>
            <person name="Levasseur A."/>
            <person name="Lombard V."/>
            <person name="Morin E."/>
            <person name="Otillar R."/>
            <person name="Lindquist E.A."/>
            <person name="Sun H."/>
            <person name="LaButti K.M."/>
            <person name="Schmutz J."/>
            <person name="Jabbour D."/>
            <person name="Luo H."/>
            <person name="Baker S.E."/>
            <person name="Pisabarro A.G."/>
            <person name="Walton J.D."/>
            <person name="Blanchette R.A."/>
            <person name="Henrissat B."/>
            <person name="Martin F."/>
            <person name="Cullen D."/>
            <person name="Hibbett D.S."/>
            <person name="Grigoriev I.V."/>
        </authorList>
    </citation>
    <scope>NUCLEOTIDE SEQUENCE [LARGE SCALE GENOMIC DNA]</scope>
    <source>
        <strain evidence="3">FD-172 SS1</strain>
    </source>
</reference>
<dbReference type="EMBL" id="KL198076">
    <property type="protein sequence ID" value="KDQ09604.1"/>
    <property type="molecule type" value="Genomic_DNA"/>
</dbReference>
<evidence type="ECO:0000313" key="2">
    <source>
        <dbReference type="EMBL" id="KDQ09604.1"/>
    </source>
</evidence>
<feature type="non-terminal residue" evidence="2">
    <location>
        <position position="1"/>
    </location>
</feature>
<protein>
    <recommendedName>
        <fullName evidence="1">Protein kinase domain-containing protein</fullName>
    </recommendedName>
</protein>
<dbReference type="HOGENOM" id="CLU_000288_7_18_1"/>
<dbReference type="InterPro" id="IPR050167">
    <property type="entry name" value="Ser_Thr_protein_kinase"/>
</dbReference>
<name>A0A067M206_BOTB1</name>
<organism evidence="2 3">
    <name type="scientific">Botryobasidium botryosum (strain FD-172 SS1)</name>
    <dbReference type="NCBI Taxonomy" id="930990"/>
    <lineage>
        <taxon>Eukaryota</taxon>
        <taxon>Fungi</taxon>
        <taxon>Dikarya</taxon>
        <taxon>Basidiomycota</taxon>
        <taxon>Agaricomycotina</taxon>
        <taxon>Agaricomycetes</taxon>
        <taxon>Cantharellales</taxon>
        <taxon>Botryobasidiaceae</taxon>
        <taxon>Botryobasidium</taxon>
    </lineage>
</organism>
<dbReference type="InParanoid" id="A0A067M206"/>
<sequence length="182" mass="19872">LVDIARGLEYMHALDPPIIHGDLKAVSSTHLLQNNILVSADGSACLSDFGLSRTHMETSPDAALATTDGPSDTPIIMAYRANFRWGAPEILLDENSHRTPASDIFSLGRLKVELLTGNVPFPGLTDYTIIQCLADGQYIRPSDGDAIACGLDDEMWALIVECWNLDPLKRPSASQVVDRLRR</sequence>
<dbReference type="GO" id="GO:0005737">
    <property type="term" value="C:cytoplasm"/>
    <property type="evidence" value="ECO:0007669"/>
    <property type="project" value="TreeGrafter"/>
</dbReference>
<dbReference type="Proteomes" id="UP000027195">
    <property type="component" value="Unassembled WGS sequence"/>
</dbReference>
<dbReference type="PROSITE" id="PS50011">
    <property type="entry name" value="PROTEIN_KINASE_DOM"/>
    <property type="match status" value="1"/>
</dbReference>
<dbReference type="PANTHER" id="PTHR23257">
    <property type="entry name" value="SERINE-THREONINE PROTEIN KINASE"/>
    <property type="match status" value="1"/>
</dbReference>
<dbReference type="InterPro" id="IPR000719">
    <property type="entry name" value="Prot_kinase_dom"/>
</dbReference>
<dbReference type="Pfam" id="PF00069">
    <property type="entry name" value="Pkinase"/>
    <property type="match status" value="1"/>
</dbReference>
<dbReference type="InterPro" id="IPR011009">
    <property type="entry name" value="Kinase-like_dom_sf"/>
</dbReference>
<proteinExistence type="predicted"/>
<gene>
    <name evidence="2" type="ORF">BOTBODRAFT_90367</name>
</gene>
<dbReference type="AlphaFoldDB" id="A0A067M206"/>
<dbReference type="SMART" id="SM00219">
    <property type="entry name" value="TyrKc"/>
    <property type="match status" value="1"/>
</dbReference>
<dbReference type="GO" id="GO:0005524">
    <property type="term" value="F:ATP binding"/>
    <property type="evidence" value="ECO:0007669"/>
    <property type="project" value="InterPro"/>
</dbReference>
<dbReference type="SUPFAM" id="SSF56112">
    <property type="entry name" value="Protein kinase-like (PK-like)"/>
    <property type="match status" value="1"/>
</dbReference>
<feature type="domain" description="Protein kinase" evidence="1">
    <location>
        <begin position="1"/>
        <end position="182"/>
    </location>
</feature>
<dbReference type="Gene3D" id="1.10.510.10">
    <property type="entry name" value="Transferase(Phosphotransferase) domain 1"/>
    <property type="match status" value="1"/>
</dbReference>
<dbReference type="GO" id="GO:0004713">
    <property type="term" value="F:protein tyrosine kinase activity"/>
    <property type="evidence" value="ECO:0007669"/>
    <property type="project" value="InterPro"/>
</dbReference>
<feature type="non-terminal residue" evidence="2">
    <location>
        <position position="182"/>
    </location>
</feature>
<keyword evidence="3" id="KW-1185">Reference proteome</keyword>
<evidence type="ECO:0000259" key="1">
    <source>
        <dbReference type="PROSITE" id="PS50011"/>
    </source>
</evidence>
<accession>A0A067M206</accession>
<dbReference type="PANTHER" id="PTHR23257:SF963">
    <property type="entry name" value="AT08303P"/>
    <property type="match status" value="1"/>
</dbReference>
<evidence type="ECO:0000313" key="3">
    <source>
        <dbReference type="Proteomes" id="UP000027195"/>
    </source>
</evidence>
<dbReference type="STRING" id="930990.A0A067M206"/>
<dbReference type="GO" id="GO:0007165">
    <property type="term" value="P:signal transduction"/>
    <property type="evidence" value="ECO:0007669"/>
    <property type="project" value="TreeGrafter"/>
</dbReference>